<dbReference type="Proteomes" id="UP000199608">
    <property type="component" value="Unassembled WGS sequence"/>
</dbReference>
<keyword evidence="3 7" id="KW-0694">RNA-binding</keyword>
<protein>
    <recommendedName>
        <fullName evidence="6 7">Large ribosomal subunit protein uL22</fullName>
    </recommendedName>
</protein>
<evidence type="ECO:0000256" key="3">
    <source>
        <dbReference type="ARBA" id="ARBA00022884"/>
    </source>
</evidence>
<keyword evidence="5 7" id="KW-0687">Ribonucleoprotein</keyword>
<evidence type="ECO:0000256" key="10">
    <source>
        <dbReference type="RuleBase" id="RU004008"/>
    </source>
</evidence>
<evidence type="ECO:0000256" key="9">
    <source>
        <dbReference type="RuleBase" id="RU004006"/>
    </source>
</evidence>
<dbReference type="InterPro" id="IPR047867">
    <property type="entry name" value="Ribosomal_uL22_bac/org-type"/>
</dbReference>
<evidence type="ECO:0000256" key="2">
    <source>
        <dbReference type="ARBA" id="ARBA00022730"/>
    </source>
</evidence>
<name>A0A1H2K6V6_9BACT</name>
<dbReference type="GO" id="GO:0003735">
    <property type="term" value="F:structural constituent of ribosome"/>
    <property type="evidence" value="ECO:0007669"/>
    <property type="project" value="InterPro"/>
</dbReference>
<dbReference type="GO" id="GO:0022625">
    <property type="term" value="C:cytosolic large ribosomal subunit"/>
    <property type="evidence" value="ECO:0007669"/>
    <property type="project" value="TreeGrafter"/>
</dbReference>
<dbReference type="AlphaFoldDB" id="A0A1H2K6V6"/>
<evidence type="ECO:0000256" key="4">
    <source>
        <dbReference type="ARBA" id="ARBA00022980"/>
    </source>
</evidence>
<evidence type="ECO:0000256" key="7">
    <source>
        <dbReference type="HAMAP-Rule" id="MF_01331"/>
    </source>
</evidence>
<dbReference type="Pfam" id="PF00237">
    <property type="entry name" value="Ribosomal_L22"/>
    <property type="match status" value="1"/>
</dbReference>
<sequence length="112" mass="12584">MEVKATTRHTRISPFKLRLPIAEVKGKNAGQALTLLKFMPLKAAGIIYKTLQSAVANAEHNNELDVDKLVVKNIFVDHGPTMKRFRPRARGRAARILKRSSHLTVIVEETDK</sequence>
<dbReference type="SUPFAM" id="SSF54843">
    <property type="entry name" value="Ribosomal protein L22"/>
    <property type="match status" value="1"/>
</dbReference>
<evidence type="ECO:0000256" key="6">
    <source>
        <dbReference type="ARBA" id="ARBA00035207"/>
    </source>
</evidence>
<gene>
    <name evidence="7" type="primary">rplV</name>
    <name evidence="11" type="ORF">SAMN04487931_1228</name>
</gene>
<evidence type="ECO:0000256" key="8">
    <source>
        <dbReference type="RuleBase" id="RU004005"/>
    </source>
</evidence>
<evidence type="ECO:0000313" key="12">
    <source>
        <dbReference type="Proteomes" id="UP000199608"/>
    </source>
</evidence>
<comment type="similarity">
    <text evidence="1 7 8">Belongs to the universal ribosomal protein uL22 family.</text>
</comment>
<keyword evidence="12" id="KW-1185">Reference proteome</keyword>
<dbReference type="InterPro" id="IPR001063">
    <property type="entry name" value="Ribosomal_uL22"/>
</dbReference>
<proteinExistence type="inferred from homology"/>
<accession>A0A1H2K6V6</accession>
<comment type="function">
    <text evidence="7">The globular domain of the protein is located near the polypeptide exit tunnel on the outside of the subunit, while an extended beta-hairpin is found that lines the wall of the exit tunnel in the center of the 70S ribosome.</text>
</comment>
<evidence type="ECO:0000313" key="11">
    <source>
        <dbReference type="EMBL" id="SDU64303.1"/>
    </source>
</evidence>
<dbReference type="NCBIfam" id="TIGR01044">
    <property type="entry name" value="rplV_bact"/>
    <property type="match status" value="1"/>
</dbReference>
<keyword evidence="4 7" id="KW-0689">Ribosomal protein</keyword>
<dbReference type="PROSITE" id="PS00464">
    <property type="entry name" value="RIBOSOMAL_L22"/>
    <property type="match status" value="1"/>
</dbReference>
<dbReference type="HAMAP" id="MF_01331_B">
    <property type="entry name" value="Ribosomal_uL22_B"/>
    <property type="match status" value="1"/>
</dbReference>
<dbReference type="RefSeq" id="WP_014958824.1">
    <property type="nucleotide sequence ID" value="NZ_FNLL01000022.1"/>
</dbReference>
<dbReference type="Gene3D" id="3.90.470.10">
    <property type="entry name" value="Ribosomal protein L22/L17"/>
    <property type="match status" value="1"/>
</dbReference>
<dbReference type="InterPro" id="IPR018260">
    <property type="entry name" value="Ribosomal_uL22_CS"/>
</dbReference>
<organism evidence="11 12">
    <name type="scientific">Desulfobacula phenolica</name>
    <dbReference type="NCBI Taxonomy" id="90732"/>
    <lineage>
        <taxon>Bacteria</taxon>
        <taxon>Pseudomonadati</taxon>
        <taxon>Thermodesulfobacteriota</taxon>
        <taxon>Desulfobacteria</taxon>
        <taxon>Desulfobacterales</taxon>
        <taxon>Desulfobacteraceae</taxon>
        <taxon>Desulfobacula</taxon>
    </lineage>
</organism>
<dbReference type="EMBL" id="FNLL01000022">
    <property type="protein sequence ID" value="SDU64303.1"/>
    <property type="molecule type" value="Genomic_DNA"/>
</dbReference>
<dbReference type="InterPro" id="IPR005727">
    <property type="entry name" value="Ribosomal_uL22_bac/chlpt-type"/>
</dbReference>
<dbReference type="InterPro" id="IPR036394">
    <property type="entry name" value="Ribosomal_uL22_sf"/>
</dbReference>
<dbReference type="PANTHER" id="PTHR13501:SF8">
    <property type="entry name" value="LARGE RIBOSOMAL SUBUNIT PROTEIN UL22M"/>
    <property type="match status" value="1"/>
</dbReference>
<dbReference type="GO" id="GO:0006412">
    <property type="term" value="P:translation"/>
    <property type="evidence" value="ECO:0007669"/>
    <property type="project" value="UniProtKB-UniRule"/>
</dbReference>
<reference evidence="12" key="1">
    <citation type="submission" date="2016-10" db="EMBL/GenBank/DDBJ databases">
        <authorList>
            <person name="Varghese N."/>
            <person name="Submissions S."/>
        </authorList>
    </citation>
    <scope>NUCLEOTIDE SEQUENCE [LARGE SCALE GENOMIC DNA]</scope>
    <source>
        <strain evidence="12">DSM 3384</strain>
    </source>
</reference>
<comment type="function">
    <text evidence="7 10">This protein binds specifically to 23S rRNA; its binding is stimulated by other ribosomal proteins, e.g., L4, L17, and L20. It is important during the early stages of 50S assembly. It makes multiple contacts with different domains of the 23S rRNA in the assembled 50S subunit and ribosome.</text>
</comment>
<dbReference type="CDD" id="cd00336">
    <property type="entry name" value="Ribosomal_L22"/>
    <property type="match status" value="1"/>
</dbReference>
<evidence type="ECO:0000256" key="5">
    <source>
        <dbReference type="ARBA" id="ARBA00023274"/>
    </source>
</evidence>
<comment type="subunit">
    <text evidence="7 9">Part of the 50S ribosomal subunit.</text>
</comment>
<dbReference type="GO" id="GO:0019843">
    <property type="term" value="F:rRNA binding"/>
    <property type="evidence" value="ECO:0007669"/>
    <property type="project" value="UniProtKB-UniRule"/>
</dbReference>
<keyword evidence="2 7" id="KW-0699">rRNA-binding</keyword>
<dbReference type="PANTHER" id="PTHR13501">
    <property type="entry name" value="CHLOROPLAST 50S RIBOSOMAL PROTEIN L22-RELATED"/>
    <property type="match status" value="1"/>
</dbReference>
<evidence type="ECO:0000256" key="1">
    <source>
        <dbReference type="ARBA" id="ARBA00009451"/>
    </source>
</evidence>